<gene>
    <name evidence="1" type="ORF">EVAR_50412_1</name>
</gene>
<dbReference type="EMBL" id="BGZK01000658">
    <property type="protein sequence ID" value="GBP54968.1"/>
    <property type="molecule type" value="Genomic_DNA"/>
</dbReference>
<protein>
    <submittedName>
        <fullName evidence="1">Uncharacterized protein</fullName>
    </submittedName>
</protein>
<organism evidence="1 2">
    <name type="scientific">Eumeta variegata</name>
    <name type="common">Bagworm moth</name>
    <name type="synonym">Eumeta japonica</name>
    <dbReference type="NCBI Taxonomy" id="151549"/>
    <lineage>
        <taxon>Eukaryota</taxon>
        <taxon>Metazoa</taxon>
        <taxon>Ecdysozoa</taxon>
        <taxon>Arthropoda</taxon>
        <taxon>Hexapoda</taxon>
        <taxon>Insecta</taxon>
        <taxon>Pterygota</taxon>
        <taxon>Neoptera</taxon>
        <taxon>Endopterygota</taxon>
        <taxon>Lepidoptera</taxon>
        <taxon>Glossata</taxon>
        <taxon>Ditrysia</taxon>
        <taxon>Tineoidea</taxon>
        <taxon>Psychidae</taxon>
        <taxon>Oiketicinae</taxon>
        <taxon>Eumeta</taxon>
    </lineage>
</organism>
<comment type="caution">
    <text evidence="1">The sequence shown here is derived from an EMBL/GenBank/DDBJ whole genome shotgun (WGS) entry which is preliminary data.</text>
</comment>
<name>A0A4C1WU70_EUMVA</name>
<evidence type="ECO:0000313" key="1">
    <source>
        <dbReference type="EMBL" id="GBP54968.1"/>
    </source>
</evidence>
<proteinExistence type="predicted"/>
<keyword evidence="2" id="KW-1185">Reference proteome</keyword>
<reference evidence="1 2" key="1">
    <citation type="journal article" date="2019" name="Commun. Biol.">
        <title>The bagworm genome reveals a unique fibroin gene that provides high tensile strength.</title>
        <authorList>
            <person name="Kono N."/>
            <person name="Nakamura H."/>
            <person name="Ohtoshi R."/>
            <person name="Tomita M."/>
            <person name="Numata K."/>
            <person name="Arakawa K."/>
        </authorList>
    </citation>
    <scope>NUCLEOTIDE SEQUENCE [LARGE SCALE GENOMIC DNA]</scope>
</reference>
<dbReference type="AlphaFoldDB" id="A0A4C1WU70"/>
<dbReference type="Proteomes" id="UP000299102">
    <property type="component" value="Unassembled WGS sequence"/>
</dbReference>
<accession>A0A4C1WU70</accession>
<sequence>MQACSVIRLYLGGVSPACYHSFQRQNRSRGTSRDVEGRVIYDVVAARCPSPFTHGHFFFYVGYSMCKKLFEGARAGSQPCQHRLRNCLEKSPVCFNLARRALWRPPALYVCAPLAVDDSSTHGGGVSSLAGVYEGTLEKFKLKLSVSSLDSQMKPSTVSPWSPSFILTSQANSADGLRATMTSLLFDVHFLRKSSTKRRATINFTASGNSARCISALKFLTYNTLHALLIVITGGQDPAASGPSVTDRCIKHDSDFPWLHWMYDSKVGQVPHSLRYRRSRSDLGEASRSSSICFS</sequence>
<evidence type="ECO:0000313" key="2">
    <source>
        <dbReference type="Proteomes" id="UP000299102"/>
    </source>
</evidence>